<keyword evidence="2" id="KW-0812">Transmembrane</keyword>
<feature type="transmembrane region" description="Helical" evidence="2">
    <location>
        <begin position="218"/>
        <end position="240"/>
    </location>
</feature>
<feature type="transmembrane region" description="Helical" evidence="2">
    <location>
        <begin position="323"/>
        <end position="356"/>
    </location>
</feature>
<protein>
    <recommendedName>
        <fullName evidence="5">Membrane domain of glycerophosphoryl diester phosphodiesterase</fullName>
    </recommendedName>
</protein>
<accession>A0A1C4UTJ6</accession>
<feature type="compositionally biased region" description="Polar residues" evidence="1">
    <location>
        <begin position="38"/>
        <end position="53"/>
    </location>
</feature>
<dbReference type="RefSeq" id="WP_089005034.1">
    <property type="nucleotide sequence ID" value="NZ_LT607411.1"/>
</dbReference>
<dbReference type="EMBL" id="LT607411">
    <property type="protein sequence ID" value="SCE75018.1"/>
    <property type="molecule type" value="Genomic_DNA"/>
</dbReference>
<feature type="transmembrane region" description="Helical" evidence="2">
    <location>
        <begin position="292"/>
        <end position="311"/>
    </location>
</feature>
<dbReference type="Proteomes" id="UP000198242">
    <property type="component" value="Chromosome I"/>
</dbReference>
<evidence type="ECO:0008006" key="5">
    <source>
        <dbReference type="Google" id="ProtNLM"/>
    </source>
</evidence>
<dbReference type="AlphaFoldDB" id="A0A1C4UTJ6"/>
<feature type="compositionally biased region" description="Low complexity" evidence="1">
    <location>
        <begin position="88"/>
        <end position="114"/>
    </location>
</feature>
<reference evidence="4" key="1">
    <citation type="submission" date="2016-06" db="EMBL/GenBank/DDBJ databases">
        <authorList>
            <person name="Varghese N."/>
            <person name="Submissions Spin"/>
        </authorList>
    </citation>
    <scope>NUCLEOTIDE SEQUENCE [LARGE SCALE GENOMIC DNA]</scope>
    <source>
        <strain evidence="4">DSM 43909</strain>
    </source>
</reference>
<feature type="transmembrane region" description="Helical" evidence="2">
    <location>
        <begin position="260"/>
        <end position="280"/>
    </location>
</feature>
<name>A0A1C4UTJ6_MICVI</name>
<evidence type="ECO:0000256" key="1">
    <source>
        <dbReference type="SAM" id="MobiDB-lite"/>
    </source>
</evidence>
<keyword evidence="4" id="KW-1185">Reference proteome</keyword>
<dbReference type="OrthoDB" id="3404556at2"/>
<keyword evidence="2" id="KW-0472">Membrane</keyword>
<evidence type="ECO:0000313" key="3">
    <source>
        <dbReference type="EMBL" id="SCE75018.1"/>
    </source>
</evidence>
<feature type="transmembrane region" description="Helical" evidence="2">
    <location>
        <begin position="376"/>
        <end position="397"/>
    </location>
</feature>
<feature type="compositionally biased region" description="Polar residues" evidence="1">
    <location>
        <begin position="1"/>
        <end position="10"/>
    </location>
</feature>
<sequence length="465" mass="47321">MSDQPPSGSTEPVPPASSGTPADRAWPAPSADEPAPTPEQTSHPALPGQSTPTGWGAPVQPADPAVPAQRGPSAAPAQPAMPGELAIPGQPAAPGQPATPGQPVGPGQPATPGQPVAPSPGVPYGEPVWPGQPGYVAYGGQPWGPYPSDPTGQPQGWMWPSTGAPVPVGAYPGQVPGQPYGWHPGVDVNDPLVTPPYAGIGGWFSRCTSAMRRGWRQLLPIMLLTQALPAAVISVLSVALAPPDQFATGPDGAPVLPDGYFADLFTFYGVVIVASLLLGAVQSTGWAAGSWVITRQAAGAAVGVGAALRYGLRRALGLWGWTIVATLLITVGACFCLLPGIYVAFALALAGPVYLFERENPIGRSFELFHRRFGMVLGRVALVAVAAVVGALIGVVIEAFGQVAFGTHPMDSAGTAAGAVAVAVLSAVLVTPAYLVQLVGLLVTYAEQRAHEGPVNTARLAAELG</sequence>
<feature type="region of interest" description="Disordered" evidence="1">
    <location>
        <begin position="1"/>
        <end position="122"/>
    </location>
</feature>
<proteinExistence type="predicted"/>
<evidence type="ECO:0000313" key="4">
    <source>
        <dbReference type="Proteomes" id="UP000198242"/>
    </source>
</evidence>
<evidence type="ECO:0000256" key="2">
    <source>
        <dbReference type="SAM" id="Phobius"/>
    </source>
</evidence>
<gene>
    <name evidence="3" type="ORF">GA0074695_0810</name>
</gene>
<organism evidence="3 4">
    <name type="scientific">Micromonospora viridifaciens</name>
    <dbReference type="NCBI Taxonomy" id="1881"/>
    <lineage>
        <taxon>Bacteria</taxon>
        <taxon>Bacillati</taxon>
        <taxon>Actinomycetota</taxon>
        <taxon>Actinomycetes</taxon>
        <taxon>Micromonosporales</taxon>
        <taxon>Micromonosporaceae</taxon>
        <taxon>Micromonospora</taxon>
    </lineage>
</organism>
<keyword evidence="2" id="KW-1133">Transmembrane helix</keyword>
<feature type="compositionally biased region" description="Low complexity" evidence="1">
    <location>
        <begin position="57"/>
        <end position="69"/>
    </location>
</feature>
<feature type="transmembrane region" description="Helical" evidence="2">
    <location>
        <begin position="417"/>
        <end position="443"/>
    </location>
</feature>